<evidence type="ECO:0000313" key="1">
    <source>
        <dbReference type="EMBL" id="CDI03604.1"/>
    </source>
</evidence>
<evidence type="ECO:0000313" key="2">
    <source>
        <dbReference type="Proteomes" id="UP000035760"/>
    </source>
</evidence>
<reference evidence="1" key="2">
    <citation type="submission" date="2014-03" db="EMBL/GenBank/DDBJ databases">
        <title>Candidatus Competibacter-lineage genomes retrieved from metagenomes reveal functional metabolic diversity.</title>
        <authorList>
            <person name="McIlroy S.J."/>
            <person name="Albertsen M."/>
            <person name="Andresen E.K."/>
            <person name="Saunders A.M."/>
            <person name="Kristiansen R."/>
            <person name="Stokholm-Bjerregaard M."/>
            <person name="Nielsen K.L."/>
            <person name="Nielsen P.H."/>
        </authorList>
    </citation>
    <scope>NUCLEOTIDE SEQUENCE</scope>
    <source>
        <strain evidence="1">Run_A_D11</strain>
    </source>
</reference>
<protein>
    <submittedName>
        <fullName evidence="1">Uncharacterized protein</fullName>
    </submittedName>
</protein>
<dbReference type="AlphaFoldDB" id="W6MA88"/>
<gene>
    <name evidence="1" type="ORF">BN873_610001</name>
</gene>
<organism evidence="1 2">
    <name type="scientific">Candidatus Competibacter denitrificans Run_A_D11</name>
    <dbReference type="NCBI Taxonomy" id="1400863"/>
    <lineage>
        <taxon>Bacteria</taxon>
        <taxon>Pseudomonadati</taxon>
        <taxon>Pseudomonadota</taxon>
        <taxon>Gammaproteobacteria</taxon>
        <taxon>Candidatus Competibacteraceae</taxon>
        <taxon>Candidatus Competibacter</taxon>
    </lineage>
</organism>
<reference evidence="1" key="1">
    <citation type="submission" date="2013-07" db="EMBL/GenBank/DDBJ databases">
        <authorList>
            <person name="McIlroy S."/>
        </authorList>
    </citation>
    <scope>NUCLEOTIDE SEQUENCE [LARGE SCALE GENOMIC DNA]</scope>
    <source>
        <strain evidence="1">Run_A_D11</strain>
    </source>
</reference>
<keyword evidence="2" id="KW-1185">Reference proteome</keyword>
<comment type="caution">
    <text evidence="1">The sequence shown here is derived from an EMBL/GenBank/DDBJ whole genome shotgun (WGS) entry which is preliminary data.</text>
</comment>
<sequence length="70" mass="7586">MRFTSDLPRYRLQPAAWVMLQHPRLPQSGRYVLTDLDPGYGSGKISVTAQAPAGAAPTVVLVSQAQAFET</sequence>
<accession>W6MA88</accession>
<dbReference type="EMBL" id="CBTJ020000071">
    <property type="protein sequence ID" value="CDI03604.1"/>
    <property type="molecule type" value="Genomic_DNA"/>
</dbReference>
<dbReference type="Proteomes" id="UP000035760">
    <property type="component" value="Unassembled WGS sequence"/>
</dbReference>
<name>W6MA88_9GAMM</name>
<proteinExistence type="predicted"/>